<evidence type="ECO:0000259" key="1">
    <source>
        <dbReference type="SMART" id="SM00421"/>
    </source>
</evidence>
<accession>A3VEN0</accession>
<dbReference type="Pfam" id="PF00196">
    <property type="entry name" value="GerE"/>
    <property type="match status" value="1"/>
</dbReference>
<evidence type="ECO:0000313" key="2">
    <source>
        <dbReference type="EMBL" id="EAQ13368.1"/>
    </source>
</evidence>
<dbReference type="GO" id="GO:0006355">
    <property type="term" value="P:regulation of DNA-templated transcription"/>
    <property type="evidence" value="ECO:0007669"/>
    <property type="project" value="InterPro"/>
</dbReference>
<comment type="caution">
    <text evidence="2">The sequence shown here is derived from an EMBL/GenBank/DDBJ whole genome shotgun (WGS) entry which is preliminary data.</text>
</comment>
<feature type="domain" description="HTH luxR-type" evidence="1">
    <location>
        <begin position="186"/>
        <end position="243"/>
    </location>
</feature>
<gene>
    <name evidence="2" type="ORF">RB2654_09869</name>
</gene>
<dbReference type="SMART" id="SM00421">
    <property type="entry name" value="HTH_LUXR"/>
    <property type="match status" value="1"/>
</dbReference>
<dbReference type="SUPFAM" id="SSF46894">
    <property type="entry name" value="C-terminal effector domain of the bipartite response regulators"/>
    <property type="match status" value="1"/>
</dbReference>
<protein>
    <submittedName>
        <fullName evidence="2">Transcriptional regulator, LuxR family protein</fullName>
    </submittedName>
</protein>
<name>A3VEN0_9RHOB</name>
<evidence type="ECO:0000313" key="3">
    <source>
        <dbReference type="Proteomes" id="UP000002931"/>
    </source>
</evidence>
<dbReference type="GO" id="GO:0003677">
    <property type="term" value="F:DNA binding"/>
    <property type="evidence" value="ECO:0007669"/>
    <property type="project" value="InterPro"/>
</dbReference>
<dbReference type="EMBL" id="AAMT01000005">
    <property type="protein sequence ID" value="EAQ13368.1"/>
    <property type="molecule type" value="Genomic_DNA"/>
</dbReference>
<dbReference type="Gene3D" id="1.10.10.10">
    <property type="entry name" value="Winged helix-like DNA-binding domain superfamily/Winged helix DNA-binding domain"/>
    <property type="match status" value="1"/>
</dbReference>
<dbReference type="InterPro" id="IPR016032">
    <property type="entry name" value="Sig_transdc_resp-reg_C-effctor"/>
</dbReference>
<dbReference type="eggNOG" id="COG2771">
    <property type="taxonomic scope" value="Bacteria"/>
</dbReference>
<dbReference type="AlphaFoldDB" id="A3VEN0"/>
<proteinExistence type="predicted"/>
<dbReference type="InterPro" id="IPR036388">
    <property type="entry name" value="WH-like_DNA-bd_sf"/>
</dbReference>
<sequence length="253" mass="27513">MAVSRPETKGHIMVMPLNHRRIAAASPTSDLGCFVRVGHVATLTLSGQADFRSMAEAIAVATRADRLALVRLCKGSDRADMIVDVGGVDTRKLNDLVWIAAEGEVGSLKTYSGDYFEKFTVLLGKNDAYADILFIACPDPAVTELLGSELAFLWSTRKKGLVSRLIGQEDHLEPTSVYPLLSPENPYDLTRAEARICKSLADGLKPAEITERLHCSMPTVRTHLRNIYAKTGLNGMLAVVHKLHADMNGAPVT</sequence>
<dbReference type="Proteomes" id="UP000002931">
    <property type="component" value="Unassembled WGS sequence"/>
</dbReference>
<dbReference type="InterPro" id="IPR000792">
    <property type="entry name" value="Tscrpt_reg_LuxR_C"/>
</dbReference>
<reference evidence="2 3" key="1">
    <citation type="journal article" date="2010" name="J. Bacteriol.">
        <title>Genome sequences of Pelagibaca bermudensis HTCC2601T and Maritimibacter alkaliphilus HTCC2654T, the type strains of two marine Roseobacter genera.</title>
        <authorList>
            <person name="Thrash J.C."/>
            <person name="Cho J.C."/>
            <person name="Ferriera S."/>
            <person name="Johnson J."/>
            <person name="Vergin K.L."/>
            <person name="Giovannoni S.J."/>
        </authorList>
    </citation>
    <scope>NUCLEOTIDE SEQUENCE [LARGE SCALE GENOMIC DNA]</scope>
    <source>
        <strain evidence="2 3">HTCC2654</strain>
    </source>
</reference>
<keyword evidence="3" id="KW-1185">Reference proteome</keyword>
<dbReference type="HOGENOM" id="CLU_1097548_0_0_5"/>
<organism evidence="2 3">
    <name type="scientific">Maritimibacter alkaliphilus HTCC2654</name>
    <dbReference type="NCBI Taxonomy" id="314271"/>
    <lineage>
        <taxon>Bacteria</taxon>
        <taxon>Pseudomonadati</taxon>
        <taxon>Pseudomonadota</taxon>
        <taxon>Alphaproteobacteria</taxon>
        <taxon>Rhodobacterales</taxon>
        <taxon>Roseobacteraceae</taxon>
        <taxon>Maritimibacter</taxon>
    </lineage>
</organism>
<dbReference type="PRINTS" id="PR00038">
    <property type="entry name" value="HTHLUXR"/>
</dbReference>
<dbReference type="STRING" id="314271.RB2654_09869"/>